<evidence type="ECO:0000313" key="3">
    <source>
        <dbReference type="Proteomes" id="UP000554482"/>
    </source>
</evidence>
<sequence length="151" mass="16847">GLKRLKKVHEEERHRQSSLTDGCIVNPSDQNQNRSRSVGSKVGLVSARIDRVSGRSSTPIAIKLKSTDPNLVNKEDATRTKMREQYRKHSSQFDVRESAREHPSFDIGTKHLKVRDPSFPSGVEKAGSRRRLPQTDKNSGLIRALGMSSSA</sequence>
<dbReference type="AlphaFoldDB" id="A0A7J6VRB8"/>
<name>A0A7J6VRB8_THATH</name>
<dbReference type="EMBL" id="JABWDY010028689">
    <property type="protein sequence ID" value="KAF5186922.1"/>
    <property type="molecule type" value="Genomic_DNA"/>
</dbReference>
<feature type="compositionally biased region" description="Basic and acidic residues" evidence="1">
    <location>
        <begin position="73"/>
        <end position="87"/>
    </location>
</feature>
<proteinExistence type="predicted"/>
<evidence type="ECO:0000313" key="2">
    <source>
        <dbReference type="EMBL" id="KAF5186922.1"/>
    </source>
</evidence>
<feature type="non-terminal residue" evidence="2">
    <location>
        <position position="1"/>
    </location>
</feature>
<reference evidence="2 3" key="1">
    <citation type="submission" date="2020-06" db="EMBL/GenBank/DDBJ databases">
        <title>Transcriptomic and genomic resources for Thalictrum thalictroides and T. hernandezii: Facilitating candidate gene discovery in an emerging model plant lineage.</title>
        <authorList>
            <person name="Arias T."/>
            <person name="Riano-Pachon D.M."/>
            <person name="Di Stilio V.S."/>
        </authorList>
    </citation>
    <scope>NUCLEOTIDE SEQUENCE [LARGE SCALE GENOMIC DNA]</scope>
    <source>
        <strain evidence="3">cv. WT478/WT964</strain>
        <tissue evidence="2">Leaves</tissue>
    </source>
</reference>
<organism evidence="2 3">
    <name type="scientific">Thalictrum thalictroides</name>
    <name type="common">Rue-anemone</name>
    <name type="synonym">Anemone thalictroides</name>
    <dbReference type="NCBI Taxonomy" id="46969"/>
    <lineage>
        <taxon>Eukaryota</taxon>
        <taxon>Viridiplantae</taxon>
        <taxon>Streptophyta</taxon>
        <taxon>Embryophyta</taxon>
        <taxon>Tracheophyta</taxon>
        <taxon>Spermatophyta</taxon>
        <taxon>Magnoliopsida</taxon>
        <taxon>Ranunculales</taxon>
        <taxon>Ranunculaceae</taxon>
        <taxon>Thalictroideae</taxon>
        <taxon>Thalictrum</taxon>
    </lineage>
</organism>
<feature type="region of interest" description="Disordered" evidence="1">
    <location>
        <begin position="71"/>
        <end position="151"/>
    </location>
</feature>
<feature type="compositionally biased region" description="Basic and acidic residues" evidence="1">
    <location>
        <begin position="94"/>
        <end position="104"/>
    </location>
</feature>
<feature type="region of interest" description="Disordered" evidence="1">
    <location>
        <begin position="1"/>
        <end position="41"/>
    </location>
</feature>
<feature type="compositionally biased region" description="Polar residues" evidence="1">
    <location>
        <begin position="27"/>
        <end position="38"/>
    </location>
</feature>
<accession>A0A7J6VRB8</accession>
<protein>
    <submittedName>
        <fullName evidence="2">Uncharacterized protein</fullName>
    </submittedName>
</protein>
<evidence type="ECO:0000256" key="1">
    <source>
        <dbReference type="SAM" id="MobiDB-lite"/>
    </source>
</evidence>
<dbReference type="Proteomes" id="UP000554482">
    <property type="component" value="Unassembled WGS sequence"/>
</dbReference>
<comment type="caution">
    <text evidence="2">The sequence shown here is derived from an EMBL/GenBank/DDBJ whole genome shotgun (WGS) entry which is preliminary data.</text>
</comment>
<keyword evidence="3" id="KW-1185">Reference proteome</keyword>
<gene>
    <name evidence="2" type="ORF">FRX31_023497</name>
</gene>